<keyword evidence="1" id="KW-0732">Signal</keyword>
<feature type="chain" id="PRO_5002815702" description="BPTI/Kunitz inhibitor domain-containing protein" evidence="1">
    <location>
        <begin position="20"/>
        <end position="105"/>
    </location>
</feature>
<dbReference type="CDD" id="cd00109">
    <property type="entry name" value="Kunitz-type"/>
    <property type="match status" value="1"/>
</dbReference>
<dbReference type="PROSITE" id="PS50279">
    <property type="entry name" value="BPTI_KUNITZ_2"/>
    <property type="match status" value="1"/>
</dbReference>
<feature type="signal peptide" evidence="1">
    <location>
        <begin position="1"/>
        <end position="19"/>
    </location>
</feature>
<sequence length="105" mass="11579">MKFILILACLALFVAHTQAQARPPTSPPTRACRGGITGNRQVCEGRKNEGSTGRNCSSNANKDMWWYDSTSRSCKKLSYKGCGGNNNRHCTRQACEAKCSSRTLY</sequence>
<dbReference type="Gene3D" id="4.10.410.10">
    <property type="entry name" value="Pancreatic trypsin inhibitor Kunitz domain"/>
    <property type="match status" value="1"/>
</dbReference>
<dbReference type="Proteomes" id="UP000008792">
    <property type="component" value="Unassembled WGS sequence"/>
</dbReference>
<dbReference type="PhylomeDB" id="B4LCF6"/>
<gene>
    <name evidence="3" type="primary">Dvir\GJ12488</name>
    <name evidence="3" type="ORF">Dvir_GJ12488</name>
</gene>
<evidence type="ECO:0000313" key="3">
    <source>
        <dbReference type="EMBL" id="EDW68801.1"/>
    </source>
</evidence>
<dbReference type="KEGG" id="dvi:6622674"/>
<dbReference type="Pfam" id="PF00014">
    <property type="entry name" value="Kunitz_BPTI"/>
    <property type="match status" value="1"/>
</dbReference>
<dbReference type="HOGENOM" id="CLU_164133_0_1_1"/>
<protein>
    <recommendedName>
        <fullName evidence="2">BPTI/Kunitz inhibitor domain-containing protein</fullName>
    </recommendedName>
</protein>
<organism evidence="3 4">
    <name type="scientific">Drosophila virilis</name>
    <name type="common">Fruit fly</name>
    <dbReference type="NCBI Taxonomy" id="7244"/>
    <lineage>
        <taxon>Eukaryota</taxon>
        <taxon>Metazoa</taxon>
        <taxon>Ecdysozoa</taxon>
        <taxon>Arthropoda</taxon>
        <taxon>Hexapoda</taxon>
        <taxon>Insecta</taxon>
        <taxon>Pterygota</taxon>
        <taxon>Neoptera</taxon>
        <taxon>Endopterygota</taxon>
        <taxon>Diptera</taxon>
        <taxon>Brachycera</taxon>
        <taxon>Muscomorpha</taxon>
        <taxon>Ephydroidea</taxon>
        <taxon>Drosophilidae</taxon>
        <taxon>Drosophila</taxon>
    </lineage>
</organism>
<evidence type="ECO:0000313" key="4">
    <source>
        <dbReference type="Proteomes" id="UP000008792"/>
    </source>
</evidence>
<reference evidence="3 4" key="1">
    <citation type="journal article" date="2007" name="Nature">
        <title>Evolution of genes and genomes on the Drosophila phylogeny.</title>
        <authorList>
            <consortium name="Drosophila 12 Genomes Consortium"/>
            <person name="Clark A.G."/>
            <person name="Eisen M.B."/>
            <person name="Smith D.R."/>
            <person name="Bergman C.M."/>
            <person name="Oliver B."/>
            <person name="Markow T.A."/>
            <person name="Kaufman T.C."/>
            <person name="Kellis M."/>
            <person name="Gelbart W."/>
            <person name="Iyer V.N."/>
            <person name="Pollard D.A."/>
            <person name="Sackton T.B."/>
            <person name="Larracuente A.M."/>
            <person name="Singh N.D."/>
            <person name="Abad J.P."/>
            <person name="Abt D.N."/>
            <person name="Adryan B."/>
            <person name="Aguade M."/>
            <person name="Akashi H."/>
            <person name="Anderson W.W."/>
            <person name="Aquadro C.F."/>
            <person name="Ardell D.H."/>
            <person name="Arguello R."/>
            <person name="Artieri C.G."/>
            <person name="Barbash D.A."/>
            <person name="Barker D."/>
            <person name="Barsanti P."/>
            <person name="Batterham P."/>
            <person name="Batzoglou S."/>
            <person name="Begun D."/>
            <person name="Bhutkar A."/>
            <person name="Blanco E."/>
            <person name="Bosak S.A."/>
            <person name="Bradley R.K."/>
            <person name="Brand A.D."/>
            <person name="Brent M.R."/>
            <person name="Brooks A.N."/>
            <person name="Brown R.H."/>
            <person name="Butlin R.K."/>
            <person name="Caggese C."/>
            <person name="Calvi B.R."/>
            <person name="Bernardo de Carvalho A."/>
            <person name="Caspi A."/>
            <person name="Castrezana S."/>
            <person name="Celniker S.E."/>
            <person name="Chang J.L."/>
            <person name="Chapple C."/>
            <person name="Chatterji S."/>
            <person name="Chinwalla A."/>
            <person name="Civetta A."/>
            <person name="Clifton S.W."/>
            <person name="Comeron J.M."/>
            <person name="Costello J.C."/>
            <person name="Coyne J.A."/>
            <person name="Daub J."/>
            <person name="David R.G."/>
            <person name="Delcher A.L."/>
            <person name="Delehaunty K."/>
            <person name="Do C.B."/>
            <person name="Ebling H."/>
            <person name="Edwards K."/>
            <person name="Eickbush T."/>
            <person name="Evans J.D."/>
            <person name="Filipski A."/>
            <person name="Findeiss S."/>
            <person name="Freyhult E."/>
            <person name="Fulton L."/>
            <person name="Fulton R."/>
            <person name="Garcia A.C."/>
            <person name="Gardiner A."/>
            <person name="Garfield D.A."/>
            <person name="Garvin B.E."/>
            <person name="Gibson G."/>
            <person name="Gilbert D."/>
            <person name="Gnerre S."/>
            <person name="Godfrey J."/>
            <person name="Good R."/>
            <person name="Gotea V."/>
            <person name="Gravely B."/>
            <person name="Greenberg A.J."/>
            <person name="Griffiths-Jones S."/>
            <person name="Gross S."/>
            <person name="Guigo R."/>
            <person name="Gustafson E.A."/>
            <person name="Haerty W."/>
            <person name="Hahn M.W."/>
            <person name="Halligan D.L."/>
            <person name="Halpern A.L."/>
            <person name="Halter G.M."/>
            <person name="Han M.V."/>
            <person name="Heger A."/>
            <person name="Hillier L."/>
            <person name="Hinrichs A.S."/>
            <person name="Holmes I."/>
            <person name="Hoskins R.A."/>
            <person name="Hubisz M.J."/>
            <person name="Hultmark D."/>
            <person name="Huntley M.A."/>
            <person name="Jaffe D.B."/>
            <person name="Jagadeeshan S."/>
            <person name="Jeck W.R."/>
            <person name="Johnson J."/>
            <person name="Jones C.D."/>
            <person name="Jordan W.C."/>
            <person name="Karpen G.H."/>
            <person name="Kataoka E."/>
            <person name="Keightley P.D."/>
            <person name="Kheradpour P."/>
            <person name="Kirkness E.F."/>
            <person name="Koerich L.B."/>
            <person name="Kristiansen K."/>
            <person name="Kudrna D."/>
            <person name="Kulathinal R.J."/>
            <person name="Kumar S."/>
            <person name="Kwok R."/>
            <person name="Lander E."/>
            <person name="Langley C.H."/>
            <person name="Lapoint R."/>
            <person name="Lazzaro B.P."/>
            <person name="Lee S.J."/>
            <person name="Levesque L."/>
            <person name="Li R."/>
            <person name="Lin C.F."/>
            <person name="Lin M.F."/>
            <person name="Lindblad-Toh K."/>
            <person name="Llopart A."/>
            <person name="Long M."/>
            <person name="Low L."/>
            <person name="Lozovsky E."/>
            <person name="Lu J."/>
            <person name="Luo M."/>
            <person name="Machado C.A."/>
            <person name="Makalowski W."/>
            <person name="Marzo M."/>
            <person name="Matsuda M."/>
            <person name="Matzkin L."/>
            <person name="McAllister B."/>
            <person name="McBride C.S."/>
            <person name="McKernan B."/>
            <person name="McKernan K."/>
            <person name="Mendez-Lago M."/>
            <person name="Minx P."/>
            <person name="Mollenhauer M.U."/>
            <person name="Montooth K."/>
            <person name="Mount S.M."/>
            <person name="Mu X."/>
            <person name="Myers E."/>
            <person name="Negre B."/>
            <person name="Newfeld S."/>
            <person name="Nielsen R."/>
            <person name="Noor M.A."/>
            <person name="O'Grady P."/>
            <person name="Pachter L."/>
            <person name="Papaceit M."/>
            <person name="Parisi M.J."/>
            <person name="Parisi M."/>
            <person name="Parts L."/>
            <person name="Pedersen J.S."/>
            <person name="Pesole G."/>
            <person name="Phillippy A.M."/>
            <person name="Ponting C.P."/>
            <person name="Pop M."/>
            <person name="Porcelli D."/>
            <person name="Powell J.R."/>
            <person name="Prohaska S."/>
            <person name="Pruitt K."/>
            <person name="Puig M."/>
            <person name="Quesneville H."/>
            <person name="Ram K.R."/>
            <person name="Rand D."/>
            <person name="Rasmussen M.D."/>
            <person name="Reed L.K."/>
            <person name="Reenan R."/>
            <person name="Reily A."/>
            <person name="Remington K.A."/>
            <person name="Rieger T.T."/>
            <person name="Ritchie M.G."/>
            <person name="Robin C."/>
            <person name="Rogers Y.H."/>
            <person name="Rohde C."/>
            <person name="Rozas J."/>
            <person name="Rubenfield M.J."/>
            <person name="Ruiz A."/>
            <person name="Russo S."/>
            <person name="Salzberg S.L."/>
            <person name="Sanchez-Gracia A."/>
            <person name="Saranga D.J."/>
            <person name="Sato H."/>
            <person name="Schaeffer S.W."/>
            <person name="Schatz M.C."/>
            <person name="Schlenke T."/>
            <person name="Schwartz R."/>
            <person name="Segarra C."/>
            <person name="Singh R.S."/>
            <person name="Sirot L."/>
            <person name="Sirota M."/>
            <person name="Sisneros N.B."/>
            <person name="Smith C.D."/>
            <person name="Smith T.F."/>
            <person name="Spieth J."/>
            <person name="Stage D.E."/>
            <person name="Stark A."/>
            <person name="Stephan W."/>
            <person name="Strausberg R.L."/>
            <person name="Strempel S."/>
            <person name="Sturgill D."/>
            <person name="Sutton G."/>
            <person name="Sutton G.G."/>
            <person name="Tao W."/>
            <person name="Teichmann S."/>
            <person name="Tobari Y.N."/>
            <person name="Tomimura Y."/>
            <person name="Tsolas J.M."/>
            <person name="Valente V.L."/>
            <person name="Venter E."/>
            <person name="Venter J.C."/>
            <person name="Vicario S."/>
            <person name="Vieira F.G."/>
            <person name="Vilella A.J."/>
            <person name="Villasante A."/>
            <person name="Walenz B."/>
            <person name="Wang J."/>
            <person name="Wasserman M."/>
            <person name="Watts T."/>
            <person name="Wilson D."/>
            <person name="Wilson R.K."/>
            <person name="Wing R.A."/>
            <person name="Wolfner M.F."/>
            <person name="Wong A."/>
            <person name="Wong G.K."/>
            <person name="Wu C.I."/>
            <person name="Wu G."/>
            <person name="Yamamoto D."/>
            <person name="Yang H.P."/>
            <person name="Yang S.P."/>
            <person name="Yorke J.A."/>
            <person name="Yoshida K."/>
            <person name="Zdobnov E."/>
            <person name="Zhang P."/>
            <person name="Zhang Y."/>
            <person name="Zimin A.V."/>
            <person name="Baldwin J."/>
            <person name="Abdouelleil A."/>
            <person name="Abdulkadir J."/>
            <person name="Abebe A."/>
            <person name="Abera B."/>
            <person name="Abreu J."/>
            <person name="Acer S.C."/>
            <person name="Aftuck L."/>
            <person name="Alexander A."/>
            <person name="An P."/>
            <person name="Anderson E."/>
            <person name="Anderson S."/>
            <person name="Arachi H."/>
            <person name="Azer M."/>
            <person name="Bachantsang P."/>
            <person name="Barry A."/>
            <person name="Bayul T."/>
            <person name="Berlin A."/>
            <person name="Bessette D."/>
            <person name="Bloom T."/>
            <person name="Blye J."/>
            <person name="Boguslavskiy L."/>
            <person name="Bonnet C."/>
            <person name="Boukhgalter B."/>
            <person name="Bourzgui I."/>
            <person name="Brown A."/>
            <person name="Cahill P."/>
            <person name="Channer S."/>
            <person name="Cheshatsang Y."/>
            <person name="Chuda L."/>
            <person name="Citroen M."/>
            <person name="Collymore A."/>
            <person name="Cooke P."/>
            <person name="Costello M."/>
            <person name="D'Aco K."/>
            <person name="Daza R."/>
            <person name="De Haan G."/>
            <person name="DeGray S."/>
            <person name="DeMaso C."/>
            <person name="Dhargay N."/>
            <person name="Dooley K."/>
            <person name="Dooley E."/>
            <person name="Doricent M."/>
            <person name="Dorje P."/>
            <person name="Dorjee K."/>
            <person name="Dupes A."/>
            <person name="Elong R."/>
            <person name="Falk J."/>
            <person name="Farina A."/>
            <person name="Faro S."/>
            <person name="Ferguson D."/>
            <person name="Fisher S."/>
            <person name="Foley C.D."/>
            <person name="Franke A."/>
            <person name="Friedrich D."/>
            <person name="Gadbois L."/>
            <person name="Gearin G."/>
            <person name="Gearin C.R."/>
            <person name="Giannoukos G."/>
            <person name="Goode T."/>
            <person name="Graham J."/>
            <person name="Grandbois E."/>
            <person name="Grewal S."/>
            <person name="Gyaltsen K."/>
            <person name="Hafez N."/>
            <person name="Hagos B."/>
            <person name="Hall J."/>
            <person name="Henson C."/>
            <person name="Hollinger A."/>
            <person name="Honan T."/>
            <person name="Huard M.D."/>
            <person name="Hughes L."/>
            <person name="Hurhula B."/>
            <person name="Husby M.E."/>
            <person name="Kamat A."/>
            <person name="Kanga B."/>
            <person name="Kashin S."/>
            <person name="Khazanovich D."/>
            <person name="Kisner P."/>
            <person name="Lance K."/>
            <person name="Lara M."/>
            <person name="Lee W."/>
            <person name="Lennon N."/>
            <person name="Letendre F."/>
            <person name="LeVine R."/>
            <person name="Lipovsky A."/>
            <person name="Liu X."/>
            <person name="Liu J."/>
            <person name="Liu S."/>
            <person name="Lokyitsang T."/>
            <person name="Lokyitsang Y."/>
            <person name="Lubonja R."/>
            <person name="Lui A."/>
            <person name="MacDonald P."/>
            <person name="Magnisalis V."/>
            <person name="Maru K."/>
            <person name="Matthews C."/>
            <person name="McCusker W."/>
            <person name="McDonough S."/>
            <person name="Mehta T."/>
            <person name="Meldrim J."/>
            <person name="Meneus L."/>
            <person name="Mihai O."/>
            <person name="Mihalev A."/>
            <person name="Mihova T."/>
            <person name="Mittelman R."/>
            <person name="Mlenga V."/>
            <person name="Montmayeur A."/>
            <person name="Mulrain L."/>
            <person name="Navidi A."/>
            <person name="Naylor J."/>
            <person name="Negash T."/>
            <person name="Nguyen T."/>
            <person name="Nguyen N."/>
            <person name="Nicol R."/>
            <person name="Norbu C."/>
            <person name="Norbu N."/>
            <person name="Novod N."/>
            <person name="O'Neill B."/>
            <person name="Osman S."/>
            <person name="Markiewicz E."/>
            <person name="Oyono O.L."/>
            <person name="Patti C."/>
            <person name="Phunkhang P."/>
            <person name="Pierre F."/>
            <person name="Priest M."/>
            <person name="Raghuraman S."/>
            <person name="Rege F."/>
            <person name="Reyes R."/>
            <person name="Rise C."/>
            <person name="Rogov P."/>
            <person name="Ross K."/>
            <person name="Ryan E."/>
            <person name="Settipalli S."/>
            <person name="Shea T."/>
            <person name="Sherpa N."/>
            <person name="Shi L."/>
            <person name="Shih D."/>
            <person name="Sparrow T."/>
            <person name="Spaulding J."/>
            <person name="Stalker J."/>
            <person name="Stange-Thomann N."/>
            <person name="Stavropoulos S."/>
            <person name="Stone C."/>
            <person name="Strader C."/>
            <person name="Tesfaye S."/>
            <person name="Thomson T."/>
            <person name="Thoulutsang Y."/>
            <person name="Thoulutsang D."/>
            <person name="Topham K."/>
            <person name="Topping I."/>
            <person name="Tsamla T."/>
            <person name="Vassiliev H."/>
            <person name="Vo A."/>
            <person name="Wangchuk T."/>
            <person name="Wangdi T."/>
            <person name="Weiand M."/>
            <person name="Wilkinson J."/>
            <person name="Wilson A."/>
            <person name="Yadav S."/>
            <person name="Young G."/>
            <person name="Yu Q."/>
            <person name="Zembek L."/>
            <person name="Zhong D."/>
            <person name="Zimmer A."/>
            <person name="Zwirko Z."/>
            <person name="Jaffe D.B."/>
            <person name="Alvarez P."/>
            <person name="Brockman W."/>
            <person name="Butler J."/>
            <person name="Chin C."/>
            <person name="Gnerre S."/>
            <person name="Grabherr M."/>
            <person name="Kleber M."/>
            <person name="Mauceli E."/>
            <person name="MacCallum I."/>
        </authorList>
    </citation>
    <scope>NUCLEOTIDE SEQUENCE [LARGE SCALE GENOMIC DNA]</scope>
    <source>
        <strain evidence="4">Tucson 15010-1051.87</strain>
    </source>
</reference>
<dbReference type="EMBL" id="CH940647">
    <property type="protein sequence ID" value="EDW68801.1"/>
    <property type="molecule type" value="Genomic_DNA"/>
</dbReference>
<keyword evidence="4" id="KW-1185">Reference proteome</keyword>
<dbReference type="GO" id="GO:0004867">
    <property type="term" value="F:serine-type endopeptidase inhibitor activity"/>
    <property type="evidence" value="ECO:0007669"/>
    <property type="project" value="InterPro"/>
</dbReference>
<dbReference type="eggNOG" id="KOG3017">
    <property type="taxonomic scope" value="Eukaryota"/>
</dbReference>
<feature type="domain" description="BPTI/Kunitz inhibitor" evidence="2">
    <location>
        <begin position="43"/>
        <end position="99"/>
    </location>
</feature>
<dbReference type="OrthoDB" id="4473401at2759"/>
<dbReference type="OMA" id="QACEAKC"/>
<dbReference type="SMART" id="SM00131">
    <property type="entry name" value="KU"/>
    <property type="match status" value="1"/>
</dbReference>
<name>B4LCF6_DROVI</name>
<dbReference type="InParanoid" id="B4LCF6"/>
<evidence type="ECO:0000259" key="2">
    <source>
        <dbReference type="PROSITE" id="PS50279"/>
    </source>
</evidence>
<dbReference type="InterPro" id="IPR002223">
    <property type="entry name" value="Kunitz_BPTI"/>
</dbReference>
<dbReference type="SUPFAM" id="SSF57362">
    <property type="entry name" value="BPTI-like"/>
    <property type="match status" value="1"/>
</dbReference>
<dbReference type="InterPro" id="IPR036880">
    <property type="entry name" value="Kunitz_BPTI_sf"/>
</dbReference>
<accession>B4LCF6</accession>
<proteinExistence type="predicted"/>
<dbReference type="AlphaFoldDB" id="B4LCF6"/>
<evidence type="ECO:0000256" key="1">
    <source>
        <dbReference type="SAM" id="SignalP"/>
    </source>
</evidence>